<dbReference type="Proteomes" id="UP001283361">
    <property type="component" value="Unassembled WGS sequence"/>
</dbReference>
<gene>
    <name evidence="1" type="ORF">RRG08_003152</name>
</gene>
<organism evidence="1 2">
    <name type="scientific">Elysia crispata</name>
    <name type="common">lettuce slug</name>
    <dbReference type="NCBI Taxonomy" id="231223"/>
    <lineage>
        <taxon>Eukaryota</taxon>
        <taxon>Metazoa</taxon>
        <taxon>Spiralia</taxon>
        <taxon>Lophotrochozoa</taxon>
        <taxon>Mollusca</taxon>
        <taxon>Gastropoda</taxon>
        <taxon>Heterobranchia</taxon>
        <taxon>Euthyneura</taxon>
        <taxon>Panpulmonata</taxon>
        <taxon>Sacoglossa</taxon>
        <taxon>Placobranchoidea</taxon>
        <taxon>Plakobranchidae</taxon>
        <taxon>Elysia</taxon>
    </lineage>
</organism>
<proteinExistence type="predicted"/>
<keyword evidence="2" id="KW-1185">Reference proteome</keyword>
<dbReference type="EMBL" id="JAWDGP010000422">
    <property type="protein sequence ID" value="KAK3800747.1"/>
    <property type="molecule type" value="Genomic_DNA"/>
</dbReference>
<evidence type="ECO:0000313" key="1">
    <source>
        <dbReference type="EMBL" id="KAK3800747.1"/>
    </source>
</evidence>
<accession>A0AAE1EBC7</accession>
<reference evidence="1" key="1">
    <citation type="journal article" date="2023" name="G3 (Bethesda)">
        <title>A reference genome for the long-term kleptoplast-retaining sea slug Elysia crispata morphotype clarki.</title>
        <authorList>
            <person name="Eastman K.E."/>
            <person name="Pendleton A.L."/>
            <person name="Shaikh M.A."/>
            <person name="Suttiyut T."/>
            <person name="Ogas R."/>
            <person name="Tomko P."/>
            <person name="Gavelis G."/>
            <person name="Widhalm J.R."/>
            <person name="Wisecaver J.H."/>
        </authorList>
    </citation>
    <scope>NUCLEOTIDE SEQUENCE</scope>
    <source>
        <strain evidence="1">ECLA1</strain>
    </source>
</reference>
<evidence type="ECO:0000313" key="2">
    <source>
        <dbReference type="Proteomes" id="UP001283361"/>
    </source>
</evidence>
<sequence>MKIKFADDVREDKKWVCETVFQISLNNARSIAVCKVAFCALHCINESRLKKNVLDVTTEYVVVMRVTDRLPQEEIRLYVTQLGSEAARNVPTNYIDVPYFWSSVATQVPNLAAVFLQFSLRMQSVAFRCTT</sequence>
<dbReference type="AlphaFoldDB" id="A0AAE1EBC7"/>
<protein>
    <submittedName>
        <fullName evidence="1">Uncharacterized protein</fullName>
    </submittedName>
</protein>
<name>A0AAE1EBC7_9GAST</name>
<comment type="caution">
    <text evidence="1">The sequence shown here is derived from an EMBL/GenBank/DDBJ whole genome shotgun (WGS) entry which is preliminary data.</text>
</comment>